<dbReference type="GO" id="GO:0016020">
    <property type="term" value="C:membrane"/>
    <property type="evidence" value="ECO:0007669"/>
    <property type="project" value="InterPro"/>
</dbReference>
<dbReference type="EMBL" id="NQKL01000010">
    <property type="protein sequence ID" value="OZY41035.1"/>
    <property type="molecule type" value="Genomic_DNA"/>
</dbReference>
<evidence type="ECO:0000256" key="2">
    <source>
        <dbReference type="RuleBase" id="RU363072"/>
    </source>
</evidence>
<dbReference type="InterPro" id="IPR007049">
    <property type="entry name" value="Carb-sel_porin_OprB"/>
</dbReference>
<proteinExistence type="inferred from homology"/>
<sequence length="431" mass="47087">MFFSSRALLNTSLCGGLSLLALTPACVLADTTDNLMNRSTLTGDWGGERQKLADKGVKLTGDYNSETFSNLHGGIKHGTRYSQQVRIGAQFDMSKLLGTADAGLVQITINDRRGHSASEDLVGNRLPIQENAGGNYTRLSEFSYQRTLFSEDLTTKLGFMPMGNEFGGMPLLTSFVNAGFCAHPLTQSNGSGWTNYPTGHWGAELRYTVSPALTLQTALFQVNPEYNSRSSEAFSMTTKGTTGAIMPLEAIFTNNAWLNGQYKVGWYYDTSNTRKIGSTQKANNRTGAYVLVDQAIWRDEQDPDSILRAFGQASSSNAATSPMRHWYSVGLVKQKPFASRPKDSIAFAYGRAVFNSRSRDVQEAAASSPEQADMIASLDSGEQLLELNYGAQVTPWLLLRPDLQYIIEPGAFYGTNRSNALVAGLQVKATF</sequence>
<dbReference type="RefSeq" id="WP_095029743.1">
    <property type="nucleotide sequence ID" value="NZ_NQKL01000010.1"/>
</dbReference>
<dbReference type="Proteomes" id="UP000216113">
    <property type="component" value="Unassembled WGS sequence"/>
</dbReference>
<keyword evidence="2" id="KW-0732">Signal</keyword>
<dbReference type="InterPro" id="IPR052932">
    <property type="entry name" value="OprB_Porin"/>
</dbReference>
<feature type="signal peptide" evidence="2">
    <location>
        <begin position="1"/>
        <end position="29"/>
    </location>
</feature>
<protein>
    <submittedName>
        <fullName evidence="3">Carbohydrate porin</fullName>
    </submittedName>
</protein>
<organism evidence="3 4">
    <name type="scientific">Pseudomonas fragi</name>
    <dbReference type="NCBI Taxonomy" id="296"/>
    <lineage>
        <taxon>Bacteria</taxon>
        <taxon>Pseudomonadati</taxon>
        <taxon>Pseudomonadota</taxon>
        <taxon>Gammaproteobacteria</taxon>
        <taxon>Pseudomonadales</taxon>
        <taxon>Pseudomonadaceae</taxon>
        <taxon>Pseudomonas</taxon>
    </lineage>
</organism>
<evidence type="ECO:0000313" key="3">
    <source>
        <dbReference type="EMBL" id="OZY41035.1"/>
    </source>
</evidence>
<dbReference type="PANTHER" id="PTHR37944:SF1">
    <property type="entry name" value="PORIN B"/>
    <property type="match status" value="1"/>
</dbReference>
<dbReference type="GO" id="GO:0015288">
    <property type="term" value="F:porin activity"/>
    <property type="evidence" value="ECO:0007669"/>
    <property type="project" value="InterPro"/>
</dbReference>
<dbReference type="GO" id="GO:0008643">
    <property type="term" value="P:carbohydrate transport"/>
    <property type="evidence" value="ECO:0007669"/>
    <property type="project" value="InterPro"/>
</dbReference>
<dbReference type="Pfam" id="PF04966">
    <property type="entry name" value="OprB"/>
    <property type="match status" value="1"/>
</dbReference>
<comment type="caution">
    <text evidence="3">The sequence shown here is derived from an EMBL/GenBank/DDBJ whole genome shotgun (WGS) entry which is preliminary data.</text>
</comment>
<dbReference type="AlphaFoldDB" id="A0A266LUT5"/>
<evidence type="ECO:0000256" key="1">
    <source>
        <dbReference type="ARBA" id="ARBA00008769"/>
    </source>
</evidence>
<dbReference type="Gene3D" id="2.40.160.180">
    <property type="entry name" value="Carbohydrate-selective porin OprB"/>
    <property type="match status" value="1"/>
</dbReference>
<dbReference type="PANTHER" id="PTHR37944">
    <property type="entry name" value="PORIN B"/>
    <property type="match status" value="1"/>
</dbReference>
<accession>A0A266LUT5</accession>
<reference evidence="3 4" key="1">
    <citation type="submission" date="2017-08" db="EMBL/GenBank/DDBJ databases">
        <title>Genomic and metabolic characterisation of spoilage-associated Pseudomonas species.</title>
        <authorList>
            <person name="Stanborough T."/>
            <person name="Fegan N."/>
            <person name="Powell S.M."/>
            <person name="Singh T."/>
            <person name="Tamplin M.L."/>
            <person name="Chandry P.S."/>
        </authorList>
    </citation>
    <scope>NUCLEOTIDE SEQUENCE [LARGE SCALE GENOMIC DNA]</scope>
    <source>
        <strain evidence="3 4">F1820</strain>
    </source>
</reference>
<name>A0A266LUT5_PSEFR</name>
<dbReference type="InterPro" id="IPR038673">
    <property type="entry name" value="OprB_sf"/>
</dbReference>
<feature type="chain" id="PRO_5011813739" evidence="2">
    <location>
        <begin position="30"/>
        <end position="431"/>
    </location>
</feature>
<gene>
    <name evidence="3" type="ORF">CJF43_14145</name>
</gene>
<comment type="similarity">
    <text evidence="1 2">Belongs to the OprB family.</text>
</comment>
<evidence type="ECO:0000313" key="4">
    <source>
        <dbReference type="Proteomes" id="UP000216113"/>
    </source>
</evidence>